<accession>A0A4Z1C2Y2</accession>
<evidence type="ECO:0000313" key="2">
    <source>
        <dbReference type="Proteomes" id="UP000297998"/>
    </source>
</evidence>
<dbReference type="AlphaFoldDB" id="A0A4Z1C2Y2"/>
<dbReference type="Proteomes" id="UP000297998">
    <property type="component" value="Unassembled WGS sequence"/>
</dbReference>
<dbReference type="RefSeq" id="WP_135834027.1">
    <property type="nucleotide sequence ID" value="NZ_SRPE01000001.1"/>
</dbReference>
<organism evidence="1 2">
    <name type="scientific">Empedobacter tilapiae</name>
    <dbReference type="NCBI Taxonomy" id="2491114"/>
    <lineage>
        <taxon>Bacteria</taxon>
        <taxon>Pseudomonadati</taxon>
        <taxon>Bacteroidota</taxon>
        <taxon>Flavobacteriia</taxon>
        <taxon>Flavobacteriales</taxon>
        <taxon>Weeksellaceae</taxon>
        <taxon>Empedobacter</taxon>
    </lineage>
</organism>
<reference evidence="1 2" key="1">
    <citation type="submission" date="2019-03" db="EMBL/GenBank/DDBJ databases">
        <title>Empedobacter tilapiae sp. nov., isolated from an intestine of Nile tilapia Oreochromis niloticus.</title>
        <authorList>
            <person name="Kim Y.-O."/>
            <person name="Yoon J.-H."/>
        </authorList>
    </citation>
    <scope>NUCLEOTIDE SEQUENCE [LARGE SCALE GENOMIC DNA]</scope>
    <source>
        <strain evidence="1 2">MRS2</strain>
    </source>
</reference>
<protein>
    <submittedName>
        <fullName evidence="1">Uncharacterized protein</fullName>
    </submittedName>
</protein>
<evidence type="ECO:0000313" key="1">
    <source>
        <dbReference type="EMBL" id="TGN30165.1"/>
    </source>
</evidence>
<proteinExistence type="predicted"/>
<comment type="caution">
    <text evidence="1">The sequence shown here is derived from an EMBL/GenBank/DDBJ whole genome shotgun (WGS) entry which is preliminary data.</text>
</comment>
<sequence length="213" mass="24091">MKITIPISCKEKLTNENFCAKCQHKITDFSNLTNDEISNEFQKSNVHCGVFHPSQLGQNFFKKTISNVIIFSALGLMTSSVQGQDKITCTEPLAPKNDSIQVERISFRLIVDKTSNSKIQQFSTFRLLINNEVVKQSLKVGEEYTIKFDVHKGLLIDIRLASNENNVEITKSYTKQNLPKKVKVSSNDFIMEPMIMGKISIAPMVKEKVVVTE</sequence>
<name>A0A4Z1C2Y2_9FLAO</name>
<gene>
    <name evidence="1" type="ORF">E4J94_00930</name>
</gene>
<dbReference type="EMBL" id="SRPE01000001">
    <property type="protein sequence ID" value="TGN30165.1"/>
    <property type="molecule type" value="Genomic_DNA"/>
</dbReference>
<dbReference type="OrthoDB" id="7432683at2"/>
<keyword evidence="2" id="KW-1185">Reference proteome</keyword>